<dbReference type="Proteomes" id="UP000078240">
    <property type="component" value="Unassembled WGS sequence"/>
</dbReference>
<organism evidence="3 4">
    <name type="scientific">Purpureocillium lilacinum</name>
    <name type="common">Paecilomyces lilacinus</name>
    <dbReference type="NCBI Taxonomy" id="33203"/>
    <lineage>
        <taxon>Eukaryota</taxon>
        <taxon>Fungi</taxon>
        <taxon>Dikarya</taxon>
        <taxon>Ascomycota</taxon>
        <taxon>Pezizomycotina</taxon>
        <taxon>Sordariomycetes</taxon>
        <taxon>Hypocreomycetidae</taxon>
        <taxon>Hypocreales</taxon>
        <taxon>Ophiocordycipitaceae</taxon>
        <taxon>Purpureocillium</taxon>
    </lineage>
</organism>
<evidence type="ECO:0000256" key="1">
    <source>
        <dbReference type="SAM" id="MobiDB-lite"/>
    </source>
</evidence>
<feature type="compositionally biased region" description="Polar residues" evidence="1">
    <location>
        <begin position="1"/>
        <end position="12"/>
    </location>
</feature>
<dbReference type="EMBL" id="LSBI01000006">
    <property type="protein sequence ID" value="OAQ88333.1"/>
    <property type="molecule type" value="Genomic_DNA"/>
</dbReference>
<sequence length="164" mass="18408">MPDSLQRQQPKGQASGRDRVPDCPARLSAGIMAEHGAMVVRPRLNSWPLRSLEHSMSRCGRFGEYSGLHGHVSAWAPRQPWLSYEIVPHHQRSCRRSSRPTQRVSYITYVHAARFASCRTYSNMTGCRQFDVQVCVVFAVSGGRRVHGRIMFDFCGTGSCTGKP</sequence>
<dbReference type="EMBL" id="LSBH01000004">
    <property type="protein sequence ID" value="OAQ80264.1"/>
    <property type="molecule type" value="Genomic_DNA"/>
</dbReference>
<feature type="region of interest" description="Disordered" evidence="1">
    <location>
        <begin position="1"/>
        <end position="24"/>
    </location>
</feature>
<evidence type="ECO:0000313" key="4">
    <source>
        <dbReference type="Proteomes" id="UP000078340"/>
    </source>
</evidence>
<accession>A0A179HFS2</accession>
<dbReference type="Proteomes" id="UP000078340">
    <property type="component" value="Unassembled WGS sequence"/>
</dbReference>
<dbReference type="AlphaFoldDB" id="A0A179HFS2"/>
<comment type="caution">
    <text evidence="3">The sequence shown here is derived from an EMBL/GenBank/DDBJ whole genome shotgun (WGS) entry which is preliminary data.</text>
</comment>
<name>A0A179HFS2_PURLI</name>
<proteinExistence type="predicted"/>
<evidence type="ECO:0000313" key="3">
    <source>
        <dbReference type="EMBL" id="OAQ88333.1"/>
    </source>
</evidence>
<reference evidence="3 4" key="1">
    <citation type="submission" date="2016-02" db="EMBL/GenBank/DDBJ databases">
        <title>Biosynthesis of antibiotic leucinostatins and their inhibition on Phytophthora in bio-control Purpureocillium lilacinum.</title>
        <authorList>
            <person name="Wang G."/>
            <person name="Liu Z."/>
            <person name="Lin R."/>
            <person name="Li E."/>
            <person name="Mao Z."/>
            <person name="Ling J."/>
            <person name="Yin W."/>
            <person name="Xie B."/>
        </authorList>
    </citation>
    <scope>NUCLEOTIDE SEQUENCE [LARGE SCALE GENOMIC DNA]</scope>
    <source>
        <strain evidence="2">PLBJ-1</strain>
        <strain evidence="3">PLFJ-1</strain>
    </source>
</reference>
<evidence type="ECO:0000313" key="2">
    <source>
        <dbReference type="EMBL" id="OAQ80264.1"/>
    </source>
</evidence>
<protein>
    <submittedName>
        <fullName evidence="3">Uncharacterized protein</fullName>
    </submittedName>
</protein>
<gene>
    <name evidence="2" type="ORF">VFPBJ_05849</name>
    <name evidence="3" type="ORF">VFPFJ_06798</name>
</gene>